<keyword evidence="2" id="KW-1185">Reference proteome</keyword>
<proteinExistence type="predicted"/>
<reference evidence="2" key="1">
    <citation type="submission" date="2016-10" db="EMBL/GenBank/DDBJ databases">
        <authorList>
            <person name="Varghese N."/>
            <person name="Submissions S."/>
        </authorList>
    </citation>
    <scope>NUCLEOTIDE SEQUENCE [LARGE SCALE GENOMIC DNA]</scope>
    <source>
        <strain evidence="2">S7</strain>
    </source>
</reference>
<organism evidence="1 2">
    <name type="scientific">Salibacterium halotolerans</name>
    <dbReference type="NCBI Taxonomy" id="1884432"/>
    <lineage>
        <taxon>Bacteria</taxon>
        <taxon>Bacillati</taxon>
        <taxon>Bacillota</taxon>
        <taxon>Bacilli</taxon>
        <taxon>Bacillales</taxon>
        <taxon>Bacillaceae</taxon>
    </lineage>
</organism>
<accession>A0A1I5UV65</accession>
<gene>
    <name evidence="1" type="ORF">SAMN05518683_11467</name>
</gene>
<evidence type="ECO:0000313" key="1">
    <source>
        <dbReference type="EMBL" id="SFP99078.1"/>
    </source>
</evidence>
<sequence length="111" mass="12518">MTDEQIFDLLREVHAELDNVNDVITGRADKSTLQTLRGKAAKLRTVNDPDAVEFGRLLVKTINAAEKMTRTKSKRKRDEEASKVDRNSIAASSAFQRYMDRRITEVSGHGI</sequence>
<name>A0A1I5UV65_9BACI</name>
<dbReference type="STRING" id="1884432.SAMN05518683_11467"/>
<dbReference type="RefSeq" id="WP_093337946.1">
    <property type="nucleotide sequence ID" value="NZ_FOXD01000014.1"/>
</dbReference>
<dbReference type="AlphaFoldDB" id="A0A1I5UV65"/>
<protein>
    <submittedName>
        <fullName evidence="1">Uncharacterized protein</fullName>
    </submittedName>
</protein>
<dbReference type="EMBL" id="FOXD01000014">
    <property type="protein sequence ID" value="SFP99078.1"/>
    <property type="molecule type" value="Genomic_DNA"/>
</dbReference>
<dbReference type="Proteomes" id="UP000198892">
    <property type="component" value="Unassembled WGS sequence"/>
</dbReference>
<evidence type="ECO:0000313" key="2">
    <source>
        <dbReference type="Proteomes" id="UP000198892"/>
    </source>
</evidence>